<dbReference type="Proteomes" id="UP000011680">
    <property type="component" value="Unassembled WGS sequence"/>
</dbReference>
<dbReference type="EMBL" id="AOMF01000094">
    <property type="protein sequence ID" value="EMA56070.1"/>
    <property type="molecule type" value="Genomic_DNA"/>
</dbReference>
<dbReference type="AlphaFoldDB" id="M0NHF4"/>
<organism evidence="1 2">
    <name type="scientific">Halococcus thailandensis JCM 13552</name>
    <dbReference type="NCBI Taxonomy" id="1227457"/>
    <lineage>
        <taxon>Archaea</taxon>
        <taxon>Methanobacteriati</taxon>
        <taxon>Methanobacteriota</taxon>
        <taxon>Stenosarchaea group</taxon>
        <taxon>Halobacteria</taxon>
        <taxon>Halobacteriales</taxon>
        <taxon>Halococcaceae</taxon>
        <taxon>Halococcus</taxon>
    </lineage>
</organism>
<accession>M0NHF4</accession>
<reference evidence="1 2" key="1">
    <citation type="journal article" date="2014" name="PLoS Genet.">
        <title>Phylogenetically driven sequencing of extremely halophilic archaea reveals strategies for static and dynamic osmo-response.</title>
        <authorList>
            <person name="Becker E.A."/>
            <person name="Seitzer P.M."/>
            <person name="Tritt A."/>
            <person name="Larsen D."/>
            <person name="Krusor M."/>
            <person name="Yao A.I."/>
            <person name="Wu D."/>
            <person name="Madern D."/>
            <person name="Eisen J.A."/>
            <person name="Darling A.E."/>
            <person name="Facciotti M.T."/>
        </authorList>
    </citation>
    <scope>NUCLEOTIDE SEQUENCE [LARGE SCALE GENOMIC DNA]</scope>
    <source>
        <strain evidence="1 2">JCM 13552</strain>
    </source>
</reference>
<dbReference type="PATRIC" id="fig|1227457.3.peg.764"/>
<gene>
    <name evidence="1" type="ORF">C451_04246</name>
</gene>
<evidence type="ECO:0000313" key="2">
    <source>
        <dbReference type="Proteomes" id="UP000011680"/>
    </source>
</evidence>
<evidence type="ECO:0000313" key="1">
    <source>
        <dbReference type="EMBL" id="EMA56070.1"/>
    </source>
</evidence>
<proteinExistence type="predicted"/>
<dbReference type="STRING" id="1227457.C451_04246"/>
<sequence>MNYFKWGRDDEQFTFSVFCDWIRHALEEELKRRWKIK</sequence>
<name>M0NHF4_9EURY</name>
<keyword evidence="2" id="KW-1185">Reference proteome</keyword>
<protein>
    <submittedName>
        <fullName evidence="1">Transposase IS4 family protein</fullName>
    </submittedName>
</protein>
<comment type="caution">
    <text evidence="1">The sequence shown here is derived from an EMBL/GenBank/DDBJ whole genome shotgun (WGS) entry which is preliminary data.</text>
</comment>